<dbReference type="SMART" id="SM00906">
    <property type="entry name" value="Fungal_trans"/>
    <property type="match status" value="1"/>
</dbReference>
<dbReference type="EMBL" id="MCFA01000208">
    <property type="protein sequence ID" value="ORX98825.1"/>
    <property type="molecule type" value="Genomic_DNA"/>
</dbReference>
<dbReference type="Pfam" id="PF04082">
    <property type="entry name" value="Fungal_trans"/>
    <property type="match status" value="1"/>
</dbReference>
<feature type="region of interest" description="Disordered" evidence="4">
    <location>
        <begin position="307"/>
        <end position="334"/>
    </location>
</feature>
<evidence type="ECO:0000313" key="7">
    <source>
        <dbReference type="Proteomes" id="UP000193144"/>
    </source>
</evidence>
<proteinExistence type="predicted"/>
<feature type="compositionally biased region" description="Polar residues" evidence="4">
    <location>
        <begin position="311"/>
        <end position="324"/>
    </location>
</feature>
<evidence type="ECO:0000259" key="5">
    <source>
        <dbReference type="SMART" id="SM00906"/>
    </source>
</evidence>
<dbReference type="OrthoDB" id="424974at2759"/>
<dbReference type="PANTHER" id="PTHR31001">
    <property type="entry name" value="UNCHARACTERIZED TRANSCRIPTIONAL REGULATORY PROTEIN"/>
    <property type="match status" value="1"/>
</dbReference>
<evidence type="ECO:0000256" key="1">
    <source>
        <dbReference type="ARBA" id="ARBA00004123"/>
    </source>
</evidence>
<keyword evidence="3" id="KW-0539">Nucleus</keyword>
<name>A0A1Y1YLF6_9PLEO</name>
<evidence type="ECO:0000256" key="3">
    <source>
        <dbReference type="ARBA" id="ARBA00023242"/>
    </source>
</evidence>
<dbReference type="InterPro" id="IPR050613">
    <property type="entry name" value="Sec_Metabolite_Reg"/>
</dbReference>
<dbReference type="PANTHER" id="PTHR31001:SF50">
    <property type="entry name" value="ZN(II)2CYS6 TRANSCRIPTION FACTOR (EUROFUNG)"/>
    <property type="match status" value="1"/>
</dbReference>
<evidence type="ECO:0000256" key="4">
    <source>
        <dbReference type="SAM" id="MobiDB-lite"/>
    </source>
</evidence>
<comment type="subcellular location">
    <subcellularLocation>
        <location evidence="1">Nucleus</location>
    </subcellularLocation>
</comment>
<dbReference type="AlphaFoldDB" id="A0A1Y1YLF6"/>
<dbReference type="GO" id="GO:0003677">
    <property type="term" value="F:DNA binding"/>
    <property type="evidence" value="ECO:0007669"/>
    <property type="project" value="InterPro"/>
</dbReference>
<dbReference type="CDD" id="cd12148">
    <property type="entry name" value="fungal_TF_MHR"/>
    <property type="match status" value="1"/>
</dbReference>
<dbReference type="Proteomes" id="UP000193144">
    <property type="component" value="Unassembled WGS sequence"/>
</dbReference>
<dbReference type="GO" id="GO:0006351">
    <property type="term" value="P:DNA-templated transcription"/>
    <property type="evidence" value="ECO:0007669"/>
    <property type="project" value="InterPro"/>
</dbReference>
<dbReference type="InterPro" id="IPR007219">
    <property type="entry name" value="XnlR_reg_dom"/>
</dbReference>
<dbReference type="GO" id="GO:0008270">
    <property type="term" value="F:zinc ion binding"/>
    <property type="evidence" value="ECO:0007669"/>
    <property type="project" value="InterPro"/>
</dbReference>
<reference evidence="6 7" key="1">
    <citation type="submission" date="2016-07" db="EMBL/GenBank/DDBJ databases">
        <title>Pervasive Adenine N6-methylation of Active Genes in Fungi.</title>
        <authorList>
            <consortium name="DOE Joint Genome Institute"/>
            <person name="Mondo S.J."/>
            <person name="Dannebaum R.O."/>
            <person name="Kuo R.C."/>
            <person name="Labutti K."/>
            <person name="Haridas S."/>
            <person name="Kuo A."/>
            <person name="Salamov A."/>
            <person name="Ahrendt S.R."/>
            <person name="Lipzen A."/>
            <person name="Sullivan W."/>
            <person name="Andreopoulos W.B."/>
            <person name="Clum A."/>
            <person name="Lindquist E."/>
            <person name="Daum C."/>
            <person name="Ramamoorthy G.K."/>
            <person name="Gryganskyi A."/>
            <person name="Culley D."/>
            <person name="Magnuson J.K."/>
            <person name="James T.Y."/>
            <person name="O'Malley M.A."/>
            <person name="Stajich J.E."/>
            <person name="Spatafora J.W."/>
            <person name="Visel A."/>
            <person name="Grigoriev I.V."/>
        </authorList>
    </citation>
    <scope>NUCLEOTIDE SEQUENCE [LARGE SCALE GENOMIC DNA]</scope>
    <source>
        <strain evidence="6 7">CBS 115471</strain>
    </source>
</reference>
<gene>
    <name evidence="6" type="ORF">BCR34DRAFT_640383</name>
</gene>
<keyword evidence="7" id="KW-1185">Reference proteome</keyword>
<keyword evidence="2" id="KW-0479">Metal-binding</keyword>
<feature type="domain" description="Xylanolytic transcriptional activator regulatory" evidence="5">
    <location>
        <begin position="27"/>
        <end position="99"/>
    </location>
</feature>
<protein>
    <submittedName>
        <fullName evidence="6">Fungal-specific transcription factor domain-domain-containing protein</fullName>
    </submittedName>
</protein>
<comment type="caution">
    <text evidence="6">The sequence shown here is derived from an EMBL/GenBank/DDBJ whole genome shotgun (WGS) entry which is preliminary data.</text>
</comment>
<dbReference type="GO" id="GO:0005634">
    <property type="term" value="C:nucleus"/>
    <property type="evidence" value="ECO:0007669"/>
    <property type="project" value="UniProtKB-SubCell"/>
</dbReference>
<accession>A0A1Y1YLF6</accession>
<organism evidence="6 7">
    <name type="scientific">Clohesyomyces aquaticus</name>
    <dbReference type="NCBI Taxonomy" id="1231657"/>
    <lineage>
        <taxon>Eukaryota</taxon>
        <taxon>Fungi</taxon>
        <taxon>Dikarya</taxon>
        <taxon>Ascomycota</taxon>
        <taxon>Pezizomycotina</taxon>
        <taxon>Dothideomycetes</taxon>
        <taxon>Pleosporomycetidae</taxon>
        <taxon>Pleosporales</taxon>
        <taxon>Lindgomycetaceae</taxon>
        <taxon>Clohesyomyces</taxon>
    </lineage>
</organism>
<evidence type="ECO:0000313" key="6">
    <source>
        <dbReference type="EMBL" id="ORX98825.1"/>
    </source>
</evidence>
<sequence length="378" mass="43337">MMTRDIVVLQALTIHIACARWQNPRSTWVISGIAIGIAQSMGMHSDSANSDLDIVTAEVRRRIWWTLFHLDRGAADYCGLEPHVVLTMDTRLPLHIDDSDLLSATTTKITPANRLTEMTASLMKIEFGQFILKFKHSRQGFFTLKDDEIEREARDMVRRYEETYLTYWTGSSNLHSLGRLGVRLFQNKLWKIAHDVSQDSRDPGPETINETLLFYNADILEITYQFPGIEGPYGWPCRCKYSSWHAMAYLLIELCKYTQGPAMARAWSVLDAVMGGLDQDGWKEKNRVLWPPLLRLYRRARNLRQQALRNGQEQNSTRSTVQTSHSDKTAPISTEIPLVLPKNAPSDDEMLEQAIGSVEDVNWEELDKWVEDFKADLS</sequence>
<evidence type="ECO:0000256" key="2">
    <source>
        <dbReference type="ARBA" id="ARBA00022723"/>
    </source>
</evidence>